<dbReference type="InterPro" id="IPR023213">
    <property type="entry name" value="CAT-like_dom_sf"/>
</dbReference>
<dbReference type="Gene3D" id="3.40.50.150">
    <property type="entry name" value="Vaccinia Virus protein VP39"/>
    <property type="match status" value="2"/>
</dbReference>
<dbReference type="InterPro" id="IPR042099">
    <property type="entry name" value="ANL_N_sf"/>
</dbReference>
<feature type="domain" description="Carrier" evidence="12">
    <location>
        <begin position="13"/>
        <end position="88"/>
    </location>
</feature>
<dbReference type="SUPFAM" id="SSF56801">
    <property type="entry name" value="Acetyl-CoA synthetase-like"/>
    <property type="match status" value="2"/>
</dbReference>
<evidence type="ECO:0000313" key="14">
    <source>
        <dbReference type="Proteomes" id="UP000317713"/>
    </source>
</evidence>
<keyword evidence="9" id="KW-0045">Antibiotic biosynthesis</keyword>
<organism evidence="13 14">
    <name type="scientific">Brevibacillus brevis</name>
    <name type="common">Bacillus brevis</name>
    <dbReference type="NCBI Taxonomy" id="1393"/>
    <lineage>
        <taxon>Bacteria</taxon>
        <taxon>Bacillati</taxon>
        <taxon>Bacillota</taxon>
        <taxon>Bacilli</taxon>
        <taxon>Bacillales</taxon>
        <taxon>Paenibacillaceae</taxon>
        <taxon>Brevibacillus</taxon>
    </lineage>
</organism>
<dbReference type="NCBIfam" id="TIGR01733">
    <property type="entry name" value="AA-adenyl-dom"/>
    <property type="match status" value="2"/>
</dbReference>
<dbReference type="InterPro" id="IPR045851">
    <property type="entry name" value="AMP-bd_C_sf"/>
</dbReference>
<dbReference type="Proteomes" id="UP000317713">
    <property type="component" value="Chromosome"/>
</dbReference>
<dbReference type="InterPro" id="IPR057737">
    <property type="entry name" value="Condensation_MtbB-like"/>
</dbReference>
<evidence type="ECO:0000256" key="8">
    <source>
        <dbReference type="ARBA" id="ARBA00022737"/>
    </source>
</evidence>
<dbReference type="Gene3D" id="3.40.50.980">
    <property type="match status" value="2"/>
</dbReference>
<dbReference type="PANTHER" id="PTHR45527:SF10">
    <property type="entry name" value="PYOCHELIN SYNTHASE PCHF"/>
    <property type="match status" value="1"/>
</dbReference>
<dbReference type="InterPro" id="IPR020845">
    <property type="entry name" value="AMP-binding_CS"/>
</dbReference>
<dbReference type="GO" id="GO:0072330">
    <property type="term" value="P:monocarboxylic acid biosynthetic process"/>
    <property type="evidence" value="ECO:0007669"/>
    <property type="project" value="UniProtKB-ARBA"/>
</dbReference>
<dbReference type="PANTHER" id="PTHR45527">
    <property type="entry name" value="NONRIBOSOMAL PEPTIDE SYNTHETASE"/>
    <property type="match status" value="1"/>
</dbReference>
<comment type="cofactor">
    <cofactor evidence="1">
        <name>pantetheine 4'-phosphate</name>
        <dbReference type="ChEBI" id="CHEBI:47942"/>
    </cofactor>
</comment>
<dbReference type="InterPro" id="IPR010071">
    <property type="entry name" value="AA_adenyl_dom"/>
</dbReference>
<name>A0A517I1T2_BREBE</name>
<evidence type="ECO:0000256" key="10">
    <source>
        <dbReference type="ARBA" id="ARBA00023268"/>
    </source>
</evidence>
<dbReference type="GO" id="GO:0005737">
    <property type="term" value="C:cytoplasm"/>
    <property type="evidence" value="ECO:0007669"/>
    <property type="project" value="TreeGrafter"/>
</dbReference>
<dbReference type="GO" id="GO:0017000">
    <property type="term" value="P:antibiotic biosynthetic process"/>
    <property type="evidence" value="ECO:0007669"/>
    <property type="project" value="UniProtKB-KW"/>
</dbReference>
<dbReference type="GO" id="GO:0008610">
    <property type="term" value="P:lipid biosynthetic process"/>
    <property type="evidence" value="ECO:0007669"/>
    <property type="project" value="UniProtKB-ARBA"/>
</dbReference>
<dbReference type="Gene3D" id="3.30.559.10">
    <property type="entry name" value="Chloramphenicol acetyltransferase-like domain"/>
    <property type="match status" value="2"/>
</dbReference>
<dbReference type="FunFam" id="3.30.559.30:FF:000006">
    <property type="entry name" value="Yersiniabactin polyketide/non-ribosomal peptide synthetase"/>
    <property type="match status" value="2"/>
</dbReference>
<gene>
    <name evidence="13" type="ORF">FPS98_01890</name>
</gene>
<dbReference type="GO" id="GO:0031177">
    <property type="term" value="F:phosphopantetheine binding"/>
    <property type="evidence" value="ECO:0007669"/>
    <property type="project" value="InterPro"/>
</dbReference>
<dbReference type="SUPFAM" id="SSF47336">
    <property type="entry name" value="ACP-like"/>
    <property type="match status" value="3"/>
</dbReference>
<dbReference type="GO" id="GO:0016874">
    <property type="term" value="F:ligase activity"/>
    <property type="evidence" value="ECO:0007669"/>
    <property type="project" value="UniProtKB-KW"/>
</dbReference>
<dbReference type="InterPro" id="IPR029063">
    <property type="entry name" value="SAM-dependent_MTases_sf"/>
</dbReference>
<dbReference type="GO" id="GO:0009403">
    <property type="term" value="P:toxin biosynthetic process"/>
    <property type="evidence" value="ECO:0007669"/>
    <property type="project" value="UniProtKB-ARBA"/>
</dbReference>
<dbReference type="Pfam" id="PF08242">
    <property type="entry name" value="Methyltransf_12"/>
    <property type="match status" value="2"/>
</dbReference>
<dbReference type="EMBL" id="CP042161">
    <property type="protein sequence ID" value="QDS32830.1"/>
    <property type="molecule type" value="Genomic_DNA"/>
</dbReference>
<dbReference type="Pfam" id="PF00668">
    <property type="entry name" value="Condensation"/>
    <property type="match status" value="2"/>
</dbReference>
<feature type="domain" description="Carrier" evidence="12">
    <location>
        <begin position="2935"/>
        <end position="3010"/>
    </location>
</feature>
<dbReference type="Pfam" id="PF00550">
    <property type="entry name" value="PP-binding"/>
    <property type="match status" value="3"/>
</dbReference>
<dbReference type="Pfam" id="PF13193">
    <property type="entry name" value="AMP-binding_C"/>
    <property type="match status" value="1"/>
</dbReference>
<keyword evidence="10" id="KW-0511">Multifunctional enzyme</keyword>
<evidence type="ECO:0000256" key="4">
    <source>
        <dbReference type="ARBA" id="ARBA00016743"/>
    </source>
</evidence>
<dbReference type="PROSITE" id="PS00455">
    <property type="entry name" value="AMP_BINDING"/>
    <property type="match status" value="2"/>
</dbReference>
<dbReference type="GO" id="GO:0043041">
    <property type="term" value="P:amino acid activation for nonribosomal peptide biosynthetic process"/>
    <property type="evidence" value="ECO:0007669"/>
    <property type="project" value="TreeGrafter"/>
</dbReference>
<dbReference type="InterPro" id="IPR006162">
    <property type="entry name" value="Ppantetheine_attach_site"/>
</dbReference>
<evidence type="ECO:0000256" key="1">
    <source>
        <dbReference type="ARBA" id="ARBA00001957"/>
    </source>
</evidence>
<dbReference type="Gene3D" id="3.40.50.12780">
    <property type="entry name" value="N-terminal domain of ligase-like"/>
    <property type="match status" value="1"/>
</dbReference>
<keyword evidence="6" id="KW-0597">Phosphoprotein</keyword>
<dbReference type="SUPFAM" id="SSF53335">
    <property type="entry name" value="S-adenosyl-L-methionine-dependent methyltransferases"/>
    <property type="match status" value="2"/>
</dbReference>
<dbReference type="InterPro" id="IPR001242">
    <property type="entry name" value="Condensation_dom"/>
</dbReference>
<dbReference type="Gene3D" id="3.30.300.30">
    <property type="match status" value="3"/>
</dbReference>
<protein>
    <recommendedName>
        <fullName evidence="4">Phenyloxazoline synthase MbtB</fullName>
    </recommendedName>
    <alternativeName>
        <fullName evidence="11">Mycobactin synthetase protein B</fullName>
    </alternativeName>
</protein>
<dbReference type="FunFam" id="3.40.50.12780:FF:000012">
    <property type="entry name" value="Non-ribosomal peptide synthetase"/>
    <property type="match status" value="2"/>
</dbReference>
<dbReference type="Pfam" id="PF00501">
    <property type="entry name" value="AMP-binding"/>
    <property type="match status" value="2"/>
</dbReference>
<dbReference type="Gene3D" id="2.30.38.10">
    <property type="entry name" value="Luciferase, Domain 3"/>
    <property type="match status" value="1"/>
</dbReference>
<dbReference type="NCBIfam" id="NF003417">
    <property type="entry name" value="PRK04813.1"/>
    <property type="match status" value="5"/>
</dbReference>
<dbReference type="RefSeq" id="WP_144613043.1">
    <property type="nucleotide sequence ID" value="NZ_CP042161.1"/>
</dbReference>
<reference evidence="13 14" key="1">
    <citation type="submission" date="2019-07" db="EMBL/GenBank/DDBJ databases">
        <title>Characterization of Brevibacillus brevis HK544, as a potential biocontrol agent.</title>
        <authorList>
            <person name="Kim H."/>
        </authorList>
    </citation>
    <scope>NUCLEOTIDE SEQUENCE [LARGE SCALE GENOMIC DNA]</scope>
    <source>
        <strain evidence="13 14">HK544</strain>
    </source>
</reference>
<feature type="domain" description="Carrier" evidence="12">
    <location>
        <begin position="1469"/>
        <end position="1544"/>
    </location>
</feature>
<evidence type="ECO:0000256" key="11">
    <source>
        <dbReference type="ARBA" id="ARBA00033440"/>
    </source>
</evidence>
<keyword evidence="7" id="KW-0436">Ligase</keyword>
<proteinExistence type="inferred from homology"/>
<dbReference type="FunFam" id="3.40.50.980:FF:000001">
    <property type="entry name" value="Non-ribosomal peptide synthetase"/>
    <property type="match status" value="1"/>
</dbReference>
<dbReference type="PROSITE" id="PS00012">
    <property type="entry name" value="PHOSPHOPANTETHEINE"/>
    <property type="match status" value="1"/>
</dbReference>
<evidence type="ECO:0000256" key="6">
    <source>
        <dbReference type="ARBA" id="ARBA00022553"/>
    </source>
</evidence>
<dbReference type="CDD" id="cd19535">
    <property type="entry name" value="Cyc_NRPS"/>
    <property type="match status" value="2"/>
</dbReference>
<dbReference type="CDD" id="cd02440">
    <property type="entry name" value="AdoMet_MTases"/>
    <property type="match status" value="1"/>
</dbReference>
<dbReference type="InterPro" id="IPR013217">
    <property type="entry name" value="Methyltransf_12"/>
</dbReference>
<evidence type="ECO:0000256" key="3">
    <source>
        <dbReference type="ARBA" id="ARBA00007380"/>
    </source>
</evidence>
<keyword evidence="8" id="KW-0677">Repeat</keyword>
<dbReference type="InterPro" id="IPR000873">
    <property type="entry name" value="AMP-dep_synth/lig_dom"/>
</dbReference>
<evidence type="ECO:0000256" key="9">
    <source>
        <dbReference type="ARBA" id="ARBA00023194"/>
    </source>
</evidence>
<evidence type="ECO:0000313" key="13">
    <source>
        <dbReference type="EMBL" id="QDS32830.1"/>
    </source>
</evidence>
<evidence type="ECO:0000256" key="2">
    <source>
        <dbReference type="ARBA" id="ARBA00005102"/>
    </source>
</evidence>
<dbReference type="CDD" id="cd12114">
    <property type="entry name" value="A_NRPS_TlmIV_like"/>
    <property type="match status" value="2"/>
</dbReference>
<dbReference type="SUPFAM" id="SSF52777">
    <property type="entry name" value="CoA-dependent acyltransferases"/>
    <property type="match status" value="4"/>
</dbReference>
<dbReference type="InterPro" id="IPR036736">
    <property type="entry name" value="ACP-like_sf"/>
</dbReference>
<evidence type="ECO:0000256" key="7">
    <source>
        <dbReference type="ARBA" id="ARBA00022598"/>
    </source>
</evidence>
<dbReference type="Gene3D" id="1.10.1200.10">
    <property type="entry name" value="ACP-like"/>
    <property type="match status" value="3"/>
</dbReference>
<keyword evidence="5" id="KW-0596">Phosphopantetheine</keyword>
<dbReference type="FunFam" id="3.30.559.10:FF:000023">
    <property type="entry name" value="Non-ribosomal peptide synthetase"/>
    <property type="match status" value="2"/>
</dbReference>
<comment type="similarity">
    <text evidence="3">Belongs to the ATP-dependent AMP-binding enzyme family. MbtB subfamily.</text>
</comment>
<dbReference type="InterPro" id="IPR009081">
    <property type="entry name" value="PP-bd_ACP"/>
</dbReference>
<dbReference type="FunFam" id="1.10.1200.10:FF:000016">
    <property type="entry name" value="Non-ribosomal peptide synthase"/>
    <property type="match status" value="1"/>
</dbReference>
<dbReference type="SMART" id="SM00823">
    <property type="entry name" value="PKS_PP"/>
    <property type="match status" value="3"/>
</dbReference>
<comment type="pathway">
    <text evidence="2">Siderophore biosynthesis; mycobactin biosynthesis.</text>
</comment>
<evidence type="ECO:0000259" key="12">
    <source>
        <dbReference type="PROSITE" id="PS50075"/>
    </source>
</evidence>
<dbReference type="InterPro" id="IPR025110">
    <property type="entry name" value="AMP-bd_C"/>
</dbReference>
<dbReference type="FunFam" id="1.10.1200.10:FF:000005">
    <property type="entry name" value="Nonribosomal peptide synthetase 1"/>
    <property type="match status" value="1"/>
</dbReference>
<evidence type="ECO:0000256" key="5">
    <source>
        <dbReference type="ARBA" id="ARBA00022450"/>
    </source>
</evidence>
<dbReference type="InterPro" id="IPR020806">
    <property type="entry name" value="PKS_PP-bd"/>
</dbReference>
<accession>A0A517I1T2</accession>
<sequence length="3025" mass="338603">MSKMLNDSQTASPAASLSYEEMKRQIQALLPAPVAFSDDQNLIELGLDSLQMMRMVNRWRKEGAKVTFAELIGAPTLRDWQALLQKSSASLPRVDQRKTDVEVEVNVPFPLTDVQYAYWIGRQDDQPLGGVGCHAYLEIDGVGVEPDRLETAWDKLLMHHPMLRARFLADGQQEVMSAPTATGVLVHDLRSFSEDELAGELDRIRERLSHRRLAVEAGEVAGLELSLLPERRTRIHFDLDLLVADVQSLHIVLRDLAAAYARGSKPLAPTNWSFAHYLGHEAERRAQDRQEAARYWQERLATLPGAPGLPLKEKPEMIKSPVFTRRTHFMSAADWALLQKRSAAQRVTPAMVLLTAYAEVLDRWSTHSQFLINIPLFDRQTGDAGIEDVVADFTNLLLLAVDMREPSSFLARVGSVQAQFHQDVAHAAYSGVQLQRDLARVRQGERDFAPVVFACNLGTPLINDECRDTLGKLSYMISQTPQVWLDFQSYEMDGGLLLAWDAVDELFPDEMLDQMFGAFCQLMDSLVTKDNDWQATSSMLLPDLEQKRNDQAVDDSQMQSSQCLHSAFFTYARENPHELAVIDSHASTTFSYGELAQYALQIAAYLQKQGVEAGDPVAVSLPRGIDQVAAVLGIVARGACYVPVGIGQPSTRRERIHQKAGIRYVLTDKEIAQTLAWPEDAVVLSVTDALNVSPLAEPVPISFDSLAYIIFTSGSTGEPKGVEINHSGAWNTISEINRRYGIGHTDRILAVSSLDFDLSVYDLFGLLSVGGSIVLIGEELRRDAAHWARLVDQHQVTLWNSVPVLLDMLLIAAESGPYESLPLRLTMLSGDWIGLDLPQRLNQLAPNSQLVAMGGATEASIWSNFFDVTLPLPAHWTSIPYGRPLANQAYRVVDAYGRDCPDWVEGELWIGGAGVAVGYRGDPALTAERFVNWNGSRWYRTGDLGRYWPDGTIEFLGRKDFQVKIRGHRIELGEIESAMKQHPGIRDAVVTAVGDPRENRQLVGYVVPERESESALFDRVEADPKKSEELWADVMDMGRVQTLAEHFASLRPEDFTSFWAYMEQLAVRFIYRALEMAGVKFEQHANYSLDDLMQSCGIQERYRGLVRQWLQTLEDEGFVRKDKSDVYSITQASLTEWLEKSQVSQVSPAWEPQAQALLRYLEKVNEESVALLRGELDPLAHFFSEEFSLTPNDLMQILPGAKHRDSAALALVEKLVHRLGERSESEPIRVLEIGARSLALTESLLAVLPADATHFTCTDTSTFFTNAAKARFREYPFVHDQLLDINQSALSQGFEAHQFDIVIASDSLHRAKNIGMALSHVQSLLAPGGMLILLEMTRNSRLQQISTAFLEDGFTHFEDERRNEQRPLLLVEAWQETLQQQAFSKVSAFPEDNDFGQHVLVAQAPLQAKRFNAAQLPGFLSQKLPDYMVPTAFLLLNELPLSANGKVDRQALPTPDSLMKAKAEKAYTAPTTPIETALAAIWCQLFEVERVGVTDNYFELGGDSLLATRLSAMVRSKLAVELSLGRIFEKPTIARLAQHVQMLLEEKGTSSGLPAIVLAPQVRHQPFPLTDIQQAYWVGRSGVYALGHVSTHCYFEIEGQHLDLERINRAWQQLIDQHEMMRAVILPDGWRQQILEQVPAYRIEISDLRNQSAEEAESELQAIREELSHQVMSTDVWPLFEVRASRFGDERVRLHISFDNLIFDGWSMFHLLSEWTRLYHEPDAPMTPLDLSFRDYVLAQEALKSTELYQRDLDYWMDRLPDLPPAPQLPLAKNPDTITEQRFHRLEARIDHGAWQRLKKRTAEVGLTPSGILLTAYAETLGAWSKSSRFTINLTQFNRLPLHAQVGEIVGDFTTLTLLAVELSTGETILERGRNLQQQLWRDLDHPYVGGVQVQRELAKQSGEHNGVAMPIVFTSALGVEQWSGSDSDGKWLGKLVYNITQTPQVWLDHQVVEQDGELLLIWDAVEGLFPEGLLADMFTAYCELLHRLTEEDAVWQESTPSQIAVPRLEARIAANDTAAPVSTETLVGLFDKQAACQTDQPAVISTQRTLTYGELADAADQIAKWLRSKGVQPNTLVAVVMEKGWEQVAASLGIMKSGAAYLPIDPLHPEERRSQLLHDGQVLFVLTQSWLDERLGWPLDVERLIVDQMTARDEASTVNPVAPVAGHSEDLAYVIYTSGSTGLPKGVMIDHRGAVNTIEDINQRFAVGAQDRVLALSHLNFDLSVYDIFGMLAAGGTIVMPDADKAKDPAHWLEWLEAEQVTVWNTVPALMQMLIEYAVGRNLHLPHSLRLVLLSGDWIPLDLPDKIKSFFPHVQVIGLGGATEASIWSNLFAIEEIDPSWKSIPYGRPMVNQRYHVLNESMEDCPVWVPGQLFISGIGLAKGYWRDENKTNEKFITHPRTGERLYRTGDLGRYLPDGTLEFLGREDFQVKIRGHRIELGEIETALKRHEGLKDVVVAVPDDGADEKRLVGYMVVDREKDSALFETEQADPAASAARWQAINSMGHAQADKIPASVDVEVVTQFLMEADRVSTAYMCRTLEHMGMFAKLGESTSITELMRRFQIHPRYQTLLAHWLEVLVEEGLLEKQAADTYVSLRSLREGVSDVVLSASSLRTEAARELEAVFRRDYPLFIGLLTGELDPLELFLADDAFLTPAGLSRFDLTREFYSSLAGAVFGSIVNDHPSDKTLRVLELGTRAGSLTQTLVATLPAERSRYLYVDESSFFTDRAKKEWGEQAPLEYGQFDMNVAPFAQGYDPHSFDVIVADNTLHRSRDIGKTLAYLKGLLAPGGLLFLVESTRNSRLLLTTVGFFEDGFSHLEDERTANYLPLLTVEQWRAGLEQQGFTNVLAIPDKAQVAEAFERHLIVAQAPEAVRLFQPEKLSEALRDSLPDYMVPSEYVLLDELPLSANGKVDRKAITKLGKRKASMPKKTHVAPSNELEVKLASVWEEVLGVGEIGIHDNFFARGGDSLRAIQCLNLIKERYQFDLSLQSLFEASTICTLAELIKTSTQATEDLAADFDEGTI</sequence>
<dbReference type="Gene3D" id="3.30.559.30">
    <property type="entry name" value="Nonribosomal peptide synthetase, condensation domain"/>
    <property type="match status" value="2"/>
</dbReference>
<dbReference type="PROSITE" id="PS50075">
    <property type="entry name" value="CARRIER"/>
    <property type="match status" value="3"/>
</dbReference>